<evidence type="ECO:0000313" key="3">
    <source>
        <dbReference type="Proteomes" id="UP000694381"/>
    </source>
</evidence>
<feature type="region of interest" description="Disordered" evidence="1">
    <location>
        <begin position="348"/>
        <end position="394"/>
    </location>
</feature>
<dbReference type="GO" id="GO:0034453">
    <property type="term" value="P:microtubule anchoring"/>
    <property type="evidence" value="ECO:0007669"/>
    <property type="project" value="InterPro"/>
</dbReference>
<name>A0A8C6RNH5_NANGA</name>
<evidence type="ECO:0000313" key="2">
    <source>
        <dbReference type="Ensembl" id="ENSNGAP00000020425.1"/>
    </source>
</evidence>
<evidence type="ECO:0008006" key="4">
    <source>
        <dbReference type="Google" id="ProtNLM"/>
    </source>
</evidence>
<sequence length="934" mass="101961">MGVLPTSLRLALQTYPKDSQKEGLFSLRTLGRATNRKADTKPRKDIFHPHTTKDNLLAALRWPGLSQRLGTLQAVPYEAWSDYIKKPGPYVKACSLPMWSPGLDPRDGDSSVSSGRLSGSSGGHESCTPFHGPWKERPPLVLGPRHQLRKTNPRLEQLRDKIRAQAQRQASCASLGTSVPSSASCFYKASSPKHRRKTPKVTNTLPAPTRPGQWLLCPHAEHRGEDRVPLSLGRELSSAPFLPPPLLSVPRTSHERIKSASSKREARRSPTPCRAARGKGADKTAIEGSSALTCLSRPACIQNDQPASQHTSSLASRDQSATIQAAMAILKDLRQQIQAGLELARRPRVTRKLIPSKRKSQSLAGRRQQGPQSTQDIQDSLSKNVGAGKCSSPDRARGIHIQQHWSPLAERESCPQRAWVAQWQDTSFQRPGNPPEKLSSFLQRPWSALAGQTYPQRSWAAQGQDISFHRPGSPPEKLSSFSQRPHSALAGQRAWETCNDQKVPGPSLWSSLDRPRPAFPRPWNSSFVKRSSLHSKGRSGVSPPSKVKQAWPEPTQGVSQNPPESPPRPRPRGLPGQPHSSESLRDFMRQKAQARRQQVMEQKAAAAHTLELRNRRLQEVYRKQQEAVLGKVAPVVSQRSPGIVTFVPSSNPEAPGNMQSPQRKWSKVTPGMVLGDQEAPDRWVCGHLGPSGLLHFQYKQARLQALETMADILNQRIDILMAELHRSTSPVADGNPAPDVLSLGTSTGAATFTLTAPTHPGALASNKGQGRPQDWVHSQARPLLSPACSSDDERLPQSPSWELQSLSPGAHLKSQPQGLLSSTPALESQVTPHIPTCHAGSSSPEALSKLEMRLQREMAALQALSDCTRSSLGVPVPPDPARGSLWLKEMPEAKGADSVMPWTTRSCGKGEPADRPWAGWSGGQGGLPWASSTA</sequence>
<feature type="compositionally biased region" description="Polar residues" evidence="1">
    <location>
        <begin position="797"/>
        <end position="807"/>
    </location>
</feature>
<dbReference type="GeneTree" id="ENSGT00530000065015"/>
<feature type="region of interest" description="Disordered" evidence="1">
    <location>
        <begin position="241"/>
        <end position="284"/>
    </location>
</feature>
<reference evidence="2" key="1">
    <citation type="submission" date="2025-08" db="UniProtKB">
        <authorList>
            <consortium name="Ensembl"/>
        </authorList>
    </citation>
    <scope>IDENTIFICATION</scope>
</reference>
<feature type="compositionally biased region" description="Polar residues" evidence="1">
    <location>
        <begin position="369"/>
        <end position="383"/>
    </location>
</feature>
<feature type="compositionally biased region" description="Basic and acidic residues" evidence="1">
    <location>
        <begin position="252"/>
        <end position="268"/>
    </location>
</feature>
<dbReference type="PANTHER" id="PTHR13958:SF5">
    <property type="entry name" value="COILED-COIL DOMAIN-CONTAINING PROTEIN 187"/>
    <property type="match status" value="1"/>
</dbReference>
<proteinExistence type="predicted"/>
<feature type="region of interest" description="Disordered" evidence="1">
    <location>
        <begin position="754"/>
        <end position="820"/>
    </location>
</feature>
<protein>
    <recommendedName>
        <fullName evidence="4">Coiled-coil domain-containing protein 187</fullName>
    </recommendedName>
</protein>
<feature type="region of interest" description="Disordered" evidence="1">
    <location>
        <begin position="190"/>
        <end position="213"/>
    </location>
</feature>
<dbReference type="GO" id="GO:0008017">
    <property type="term" value="F:microtubule binding"/>
    <property type="evidence" value="ECO:0007669"/>
    <property type="project" value="InterPro"/>
</dbReference>
<feature type="compositionally biased region" description="Low complexity" evidence="1">
    <location>
        <begin position="110"/>
        <end position="126"/>
    </location>
</feature>
<evidence type="ECO:0000256" key="1">
    <source>
        <dbReference type="SAM" id="MobiDB-lite"/>
    </source>
</evidence>
<dbReference type="PANTHER" id="PTHR13958">
    <property type="entry name" value="CENTROSOME-ASSOCIATED PROTEIN 350"/>
    <property type="match status" value="1"/>
</dbReference>
<feature type="region of interest" description="Disordered" evidence="1">
    <location>
        <begin position="105"/>
        <end position="141"/>
    </location>
</feature>
<dbReference type="Proteomes" id="UP000694381">
    <property type="component" value="Unassembled WGS sequence"/>
</dbReference>
<gene>
    <name evidence="2" type="primary">Ccdc187</name>
</gene>
<feature type="region of interest" description="Disordered" evidence="1">
    <location>
        <begin position="895"/>
        <end position="934"/>
    </location>
</feature>
<organism evidence="2 3">
    <name type="scientific">Nannospalax galili</name>
    <name type="common">Northern Israeli blind subterranean mole rat</name>
    <name type="synonym">Spalax galili</name>
    <dbReference type="NCBI Taxonomy" id="1026970"/>
    <lineage>
        <taxon>Eukaryota</taxon>
        <taxon>Metazoa</taxon>
        <taxon>Chordata</taxon>
        <taxon>Craniata</taxon>
        <taxon>Vertebrata</taxon>
        <taxon>Euteleostomi</taxon>
        <taxon>Mammalia</taxon>
        <taxon>Eutheria</taxon>
        <taxon>Euarchontoglires</taxon>
        <taxon>Glires</taxon>
        <taxon>Rodentia</taxon>
        <taxon>Myomorpha</taxon>
        <taxon>Muroidea</taxon>
        <taxon>Spalacidae</taxon>
        <taxon>Spalacinae</taxon>
        <taxon>Nannospalax</taxon>
    </lineage>
</organism>
<accession>A0A8C6RNH5</accession>
<dbReference type="OMA" id="HRPWKER"/>
<dbReference type="GO" id="GO:0005813">
    <property type="term" value="C:centrosome"/>
    <property type="evidence" value="ECO:0007669"/>
    <property type="project" value="InterPro"/>
</dbReference>
<dbReference type="InterPro" id="IPR028750">
    <property type="entry name" value="CEP350/CC187"/>
</dbReference>
<reference evidence="2" key="2">
    <citation type="submission" date="2025-09" db="UniProtKB">
        <authorList>
            <consortium name="Ensembl"/>
        </authorList>
    </citation>
    <scope>IDENTIFICATION</scope>
</reference>
<feature type="compositionally biased region" description="Basic residues" evidence="1">
    <location>
        <begin position="348"/>
        <end position="360"/>
    </location>
</feature>
<dbReference type="AlphaFoldDB" id="A0A8C6RNH5"/>
<feature type="region of interest" description="Disordered" evidence="1">
    <location>
        <begin position="465"/>
        <end position="601"/>
    </location>
</feature>
<keyword evidence="3" id="KW-1185">Reference proteome</keyword>
<dbReference type="Ensembl" id="ENSNGAT00000026094.1">
    <property type="protein sequence ID" value="ENSNGAP00000020425.1"/>
    <property type="gene ID" value="ENSNGAG00000019924.1"/>
</dbReference>